<dbReference type="AlphaFoldDB" id="A0A433QFI2"/>
<dbReference type="AntiFam" id="ANF00222">
    <property type="entry name" value="Shadow ORF (opposite groL1)"/>
</dbReference>
<proteinExistence type="predicted"/>
<dbReference type="Proteomes" id="UP000274822">
    <property type="component" value="Unassembled WGS sequence"/>
</dbReference>
<reference evidence="1 2" key="1">
    <citation type="journal article" date="2018" name="New Phytol.">
        <title>Phylogenomics of Endogonaceae and evolution of mycorrhizas within Mucoromycota.</title>
        <authorList>
            <person name="Chang Y."/>
            <person name="Desiro A."/>
            <person name="Na H."/>
            <person name="Sandor L."/>
            <person name="Lipzen A."/>
            <person name="Clum A."/>
            <person name="Barry K."/>
            <person name="Grigoriev I.V."/>
            <person name="Martin F.M."/>
            <person name="Stajich J.E."/>
            <person name="Smith M.E."/>
            <person name="Bonito G."/>
            <person name="Spatafora J.W."/>
        </authorList>
    </citation>
    <scope>NUCLEOTIDE SEQUENCE [LARGE SCALE GENOMIC DNA]</scope>
    <source>
        <strain evidence="1 2">AD002</strain>
    </source>
</reference>
<comment type="caution">
    <text evidence="1">The sequence shown here is derived from an EMBL/GenBank/DDBJ whole genome shotgun (WGS) entry which is preliminary data.</text>
</comment>
<sequence length="207" mass="21739">MPPIPPPIPGSFFSGASTTMHSVVVNNDATPDASTNAVRTTFRGIIDNNPARALDGASDDVNAELLVKVDCHERVERRGGLEQGGATAWDDTLLDSGAGRIEGVHEPVLLLADLNLRRTADLDDGHTAAQLGEALLELFLLVIRHARVCDGTAELLASLRDQVLAAGAVEQDGILLGDGDRTGGTEQVEVGLLELDVELIGEHGAAR</sequence>
<name>A0A433QFI2_9FUNG</name>
<evidence type="ECO:0000313" key="1">
    <source>
        <dbReference type="EMBL" id="RUS28519.1"/>
    </source>
</evidence>
<evidence type="ECO:0000313" key="2">
    <source>
        <dbReference type="Proteomes" id="UP000274822"/>
    </source>
</evidence>
<organism evidence="1 2">
    <name type="scientific">Jimgerdemannia flammicorona</name>
    <dbReference type="NCBI Taxonomy" id="994334"/>
    <lineage>
        <taxon>Eukaryota</taxon>
        <taxon>Fungi</taxon>
        <taxon>Fungi incertae sedis</taxon>
        <taxon>Mucoromycota</taxon>
        <taxon>Mucoromycotina</taxon>
        <taxon>Endogonomycetes</taxon>
        <taxon>Endogonales</taxon>
        <taxon>Endogonaceae</taxon>
        <taxon>Jimgerdemannia</taxon>
    </lineage>
</organism>
<protein>
    <submittedName>
        <fullName evidence="1">Uncharacterized protein</fullName>
    </submittedName>
</protein>
<keyword evidence="2" id="KW-1185">Reference proteome</keyword>
<dbReference type="EMBL" id="RBNJ01006528">
    <property type="protein sequence ID" value="RUS28519.1"/>
    <property type="molecule type" value="Genomic_DNA"/>
</dbReference>
<gene>
    <name evidence="1" type="ORF">BC938DRAFT_481795</name>
</gene>
<accession>A0A433QFI2</accession>